<proteinExistence type="predicted"/>
<evidence type="ECO:0000313" key="3">
    <source>
        <dbReference type="Proteomes" id="UP000250235"/>
    </source>
</evidence>
<keyword evidence="3" id="KW-1185">Reference proteome</keyword>
<dbReference type="Proteomes" id="UP000250235">
    <property type="component" value="Unassembled WGS sequence"/>
</dbReference>
<feature type="region of interest" description="Disordered" evidence="1">
    <location>
        <begin position="208"/>
        <end position="245"/>
    </location>
</feature>
<protein>
    <submittedName>
        <fullName evidence="2">Folylpolyglutamate synthase-like</fullName>
    </submittedName>
</protein>
<organism evidence="2 3">
    <name type="scientific">Dorcoceras hygrometricum</name>
    <dbReference type="NCBI Taxonomy" id="472368"/>
    <lineage>
        <taxon>Eukaryota</taxon>
        <taxon>Viridiplantae</taxon>
        <taxon>Streptophyta</taxon>
        <taxon>Embryophyta</taxon>
        <taxon>Tracheophyta</taxon>
        <taxon>Spermatophyta</taxon>
        <taxon>Magnoliopsida</taxon>
        <taxon>eudicotyledons</taxon>
        <taxon>Gunneridae</taxon>
        <taxon>Pentapetalae</taxon>
        <taxon>asterids</taxon>
        <taxon>lamiids</taxon>
        <taxon>Lamiales</taxon>
        <taxon>Gesneriaceae</taxon>
        <taxon>Didymocarpoideae</taxon>
        <taxon>Trichosporeae</taxon>
        <taxon>Loxocarpinae</taxon>
        <taxon>Dorcoceras</taxon>
    </lineage>
</organism>
<dbReference type="AlphaFoldDB" id="A0A2Z7DDU5"/>
<evidence type="ECO:0000256" key="1">
    <source>
        <dbReference type="SAM" id="MobiDB-lite"/>
    </source>
</evidence>
<name>A0A2Z7DDU5_9LAMI</name>
<evidence type="ECO:0000313" key="2">
    <source>
        <dbReference type="EMBL" id="KZV57990.1"/>
    </source>
</evidence>
<sequence>MRAVKESVNLGQRVSWQIKGDPLYHAQPISRGNHRSVIFRAGHSNTHQSSVVFRHHQSVGHHSNDSVGPFRHDTSVRRLQRGSFSGSQSIIRLNMYACMPGSWQSQRRSSIPRTANQPGKSSVRELSGLATQIPIRARWYSDTTNQSVTTQMIALDLSGTTHLFADYNVALSRVLNQSSGSIYCGSLRQSGPRPDPRLLRQAALEALTRSARTDSPRRTGRKQFSGDDRRRRGRRTTGGGGGAWGGGEGQLCARFRVNEVL</sequence>
<reference evidence="2 3" key="1">
    <citation type="journal article" date="2015" name="Proc. Natl. Acad. Sci. U.S.A.">
        <title>The resurrection genome of Boea hygrometrica: A blueprint for survival of dehydration.</title>
        <authorList>
            <person name="Xiao L."/>
            <person name="Yang G."/>
            <person name="Zhang L."/>
            <person name="Yang X."/>
            <person name="Zhao S."/>
            <person name="Ji Z."/>
            <person name="Zhou Q."/>
            <person name="Hu M."/>
            <person name="Wang Y."/>
            <person name="Chen M."/>
            <person name="Xu Y."/>
            <person name="Jin H."/>
            <person name="Xiao X."/>
            <person name="Hu G."/>
            <person name="Bao F."/>
            <person name="Hu Y."/>
            <person name="Wan P."/>
            <person name="Li L."/>
            <person name="Deng X."/>
            <person name="Kuang T."/>
            <person name="Xiang C."/>
            <person name="Zhu J.K."/>
            <person name="Oliver M.J."/>
            <person name="He Y."/>
        </authorList>
    </citation>
    <scope>NUCLEOTIDE SEQUENCE [LARGE SCALE GENOMIC DNA]</scope>
    <source>
        <strain evidence="3">cv. XS01</strain>
    </source>
</reference>
<gene>
    <name evidence="2" type="ORF">F511_12479</name>
</gene>
<accession>A0A2Z7DDU5</accession>
<feature type="compositionally biased region" description="Gly residues" evidence="1">
    <location>
        <begin position="236"/>
        <end position="245"/>
    </location>
</feature>
<dbReference type="EMBL" id="KQ987177">
    <property type="protein sequence ID" value="KZV57990.1"/>
    <property type="molecule type" value="Genomic_DNA"/>
</dbReference>